<protein>
    <recommendedName>
        <fullName evidence="1">non-specific serine/threonine protein kinase</fullName>
        <ecNumber evidence="1">2.7.11.1</ecNumber>
    </recommendedName>
</protein>
<comment type="similarity">
    <text evidence="5">Belongs to the protein kinase superfamily.</text>
</comment>
<reference evidence="8 9" key="1">
    <citation type="journal article" date="2015" name="Sci. Rep.">
        <title>Chromosome-level genome map provides insights into diverse defense mechanisms in the medicinal fungus Ganoderma sinense.</title>
        <authorList>
            <person name="Zhu Y."/>
            <person name="Xu J."/>
            <person name="Sun C."/>
            <person name="Zhou S."/>
            <person name="Xu H."/>
            <person name="Nelson D.R."/>
            <person name="Qian J."/>
            <person name="Song J."/>
            <person name="Luo H."/>
            <person name="Xiang L."/>
            <person name="Li Y."/>
            <person name="Xu Z."/>
            <person name="Ji A."/>
            <person name="Wang L."/>
            <person name="Lu S."/>
            <person name="Hayward A."/>
            <person name="Sun W."/>
            <person name="Li X."/>
            <person name="Schwartz D.C."/>
            <person name="Wang Y."/>
            <person name="Chen S."/>
        </authorList>
    </citation>
    <scope>NUCLEOTIDE SEQUENCE [LARGE SCALE GENOMIC DNA]</scope>
    <source>
        <strain evidence="8 9">ZZ0214-1</strain>
    </source>
</reference>
<evidence type="ECO:0000256" key="6">
    <source>
        <dbReference type="SAM" id="MobiDB-lite"/>
    </source>
</evidence>
<dbReference type="InterPro" id="IPR000719">
    <property type="entry name" value="Prot_kinase_dom"/>
</dbReference>
<comment type="caution">
    <text evidence="8">The sequence shown here is derived from an EMBL/GenBank/DDBJ whole genome shotgun (WGS) entry which is preliminary data.</text>
</comment>
<dbReference type="AlphaFoldDB" id="A0A2G8SNR9"/>
<feature type="region of interest" description="Disordered" evidence="6">
    <location>
        <begin position="290"/>
        <end position="310"/>
    </location>
</feature>
<gene>
    <name evidence="8" type="ORF">GSI_02128</name>
</gene>
<keyword evidence="5" id="KW-0808">Transferase</keyword>
<feature type="domain" description="Protein kinase" evidence="7">
    <location>
        <begin position="20"/>
        <end position="318"/>
    </location>
</feature>
<dbReference type="Pfam" id="PF00069">
    <property type="entry name" value="Pkinase"/>
    <property type="match status" value="1"/>
</dbReference>
<keyword evidence="5" id="KW-0418">Kinase</keyword>
<feature type="binding site" evidence="4">
    <location>
        <position position="51"/>
    </location>
    <ligand>
        <name>ATP</name>
        <dbReference type="ChEBI" id="CHEBI:30616"/>
    </ligand>
</feature>
<dbReference type="InterPro" id="IPR017441">
    <property type="entry name" value="Protein_kinase_ATP_BS"/>
</dbReference>
<dbReference type="Proteomes" id="UP000230002">
    <property type="component" value="Unassembled WGS sequence"/>
</dbReference>
<evidence type="ECO:0000256" key="2">
    <source>
        <dbReference type="ARBA" id="ARBA00022741"/>
    </source>
</evidence>
<dbReference type="PROSITE" id="PS00107">
    <property type="entry name" value="PROTEIN_KINASE_ATP"/>
    <property type="match status" value="1"/>
</dbReference>
<evidence type="ECO:0000313" key="9">
    <source>
        <dbReference type="Proteomes" id="UP000230002"/>
    </source>
</evidence>
<dbReference type="Gene3D" id="1.10.510.10">
    <property type="entry name" value="Transferase(Phosphotransferase) domain 1"/>
    <property type="match status" value="1"/>
</dbReference>
<dbReference type="GO" id="GO:0005524">
    <property type="term" value="F:ATP binding"/>
    <property type="evidence" value="ECO:0007669"/>
    <property type="project" value="UniProtKB-UniRule"/>
</dbReference>
<evidence type="ECO:0000313" key="8">
    <source>
        <dbReference type="EMBL" id="PIL35402.1"/>
    </source>
</evidence>
<dbReference type="PROSITE" id="PS00108">
    <property type="entry name" value="PROTEIN_KINASE_ST"/>
    <property type="match status" value="1"/>
</dbReference>
<dbReference type="InterPro" id="IPR050235">
    <property type="entry name" value="CK1_Ser-Thr_kinase"/>
</dbReference>
<dbReference type="PANTHER" id="PTHR11909">
    <property type="entry name" value="CASEIN KINASE-RELATED"/>
    <property type="match status" value="1"/>
</dbReference>
<dbReference type="EMBL" id="AYKW01000003">
    <property type="protein sequence ID" value="PIL35402.1"/>
    <property type="molecule type" value="Genomic_DNA"/>
</dbReference>
<evidence type="ECO:0000256" key="5">
    <source>
        <dbReference type="RuleBase" id="RU000304"/>
    </source>
</evidence>
<accession>A0A2G8SNR9</accession>
<sequence length="467" mass="52083">MSLGIPPLSVRCDPQVMQLRCRYGPIGHGSFGRVYMALVTNERALRPVALKKVHITDHAKHPPLLHEAAALLRLQSHRSIPEPYGWGSSQFFEYLSLELLGPDLYSWFILGKKPLTSRNLDAIAWQMLDALEYVHSQGIIHCDVKPSNIMLGRGANKSHVYLSDFGISLSFDPNAPPSERTTLPRGSAYYMSLNNHSRRALSPHNDMESLAYTIIQLRMGRLPWGTFTSHAEVFVSKQRWTGEHWTATTDCPQVYGQFLDSVRDHGQVLDYVRWKREFWGDSVPTSLSAEAPYKYDPSDHDTPISRTGYDSELEKPLTASGRELARVPESPEPWPPLSGSSHGFYELSTWSGPVTLEEAATFGPERELVLRALALIDRPPAFGTSEGESNPREVMKTFESIFGENVGRAVDGVMAGGGGDRINGNGSGYGGSEGERSAQHKAKGLFRVPDIVELDFLQFCDPEYDRY</sequence>
<evidence type="ECO:0000259" key="7">
    <source>
        <dbReference type="PROSITE" id="PS50011"/>
    </source>
</evidence>
<dbReference type="EC" id="2.7.11.1" evidence="1"/>
<organism evidence="8 9">
    <name type="scientific">Ganoderma sinense ZZ0214-1</name>
    <dbReference type="NCBI Taxonomy" id="1077348"/>
    <lineage>
        <taxon>Eukaryota</taxon>
        <taxon>Fungi</taxon>
        <taxon>Dikarya</taxon>
        <taxon>Basidiomycota</taxon>
        <taxon>Agaricomycotina</taxon>
        <taxon>Agaricomycetes</taxon>
        <taxon>Polyporales</taxon>
        <taxon>Polyporaceae</taxon>
        <taxon>Ganoderma</taxon>
    </lineage>
</organism>
<dbReference type="OrthoDB" id="5579860at2759"/>
<feature type="compositionally biased region" description="Gly residues" evidence="6">
    <location>
        <begin position="417"/>
        <end position="432"/>
    </location>
</feature>
<keyword evidence="5" id="KW-0723">Serine/threonine-protein kinase</keyword>
<dbReference type="SMART" id="SM00220">
    <property type="entry name" value="S_TKc"/>
    <property type="match status" value="1"/>
</dbReference>
<dbReference type="InterPro" id="IPR011009">
    <property type="entry name" value="Kinase-like_dom_sf"/>
</dbReference>
<keyword evidence="9" id="KW-1185">Reference proteome</keyword>
<feature type="region of interest" description="Disordered" evidence="6">
    <location>
        <begin position="417"/>
        <end position="436"/>
    </location>
</feature>
<keyword evidence="2 4" id="KW-0547">Nucleotide-binding</keyword>
<dbReference type="STRING" id="1077348.A0A2G8SNR9"/>
<name>A0A2G8SNR9_9APHY</name>
<dbReference type="GO" id="GO:0004674">
    <property type="term" value="F:protein serine/threonine kinase activity"/>
    <property type="evidence" value="ECO:0007669"/>
    <property type="project" value="UniProtKB-KW"/>
</dbReference>
<proteinExistence type="inferred from homology"/>
<evidence type="ECO:0000256" key="4">
    <source>
        <dbReference type="PROSITE-ProRule" id="PRU10141"/>
    </source>
</evidence>
<evidence type="ECO:0000256" key="3">
    <source>
        <dbReference type="ARBA" id="ARBA00022840"/>
    </source>
</evidence>
<dbReference type="InterPro" id="IPR008271">
    <property type="entry name" value="Ser/Thr_kinase_AS"/>
</dbReference>
<dbReference type="PROSITE" id="PS50011">
    <property type="entry name" value="PROTEIN_KINASE_DOM"/>
    <property type="match status" value="1"/>
</dbReference>
<dbReference type="SUPFAM" id="SSF56112">
    <property type="entry name" value="Protein kinase-like (PK-like)"/>
    <property type="match status" value="1"/>
</dbReference>
<evidence type="ECO:0000256" key="1">
    <source>
        <dbReference type="ARBA" id="ARBA00012513"/>
    </source>
</evidence>
<keyword evidence="3 4" id="KW-0067">ATP-binding</keyword>